<dbReference type="InterPro" id="IPR007484">
    <property type="entry name" value="Peptidase_M28"/>
</dbReference>
<dbReference type="SUPFAM" id="SSF53187">
    <property type="entry name" value="Zn-dependent exopeptidases"/>
    <property type="match status" value="1"/>
</dbReference>
<organism evidence="2 3">
    <name type="scientific">Winogradskyella immobilis</name>
    <dbReference type="NCBI Taxonomy" id="2816852"/>
    <lineage>
        <taxon>Bacteria</taxon>
        <taxon>Pseudomonadati</taxon>
        <taxon>Bacteroidota</taxon>
        <taxon>Flavobacteriia</taxon>
        <taxon>Flavobacteriales</taxon>
        <taxon>Flavobacteriaceae</taxon>
        <taxon>Winogradskyella</taxon>
    </lineage>
</organism>
<protein>
    <submittedName>
        <fullName evidence="2">M28 family peptidase</fullName>
    </submittedName>
</protein>
<proteinExistence type="predicted"/>
<comment type="caution">
    <text evidence="2">The sequence shown here is derived from an EMBL/GenBank/DDBJ whole genome shotgun (WGS) entry which is preliminary data.</text>
</comment>
<evidence type="ECO:0000259" key="1">
    <source>
        <dbReference type="Pfam" id="PF04389"/>
    </source>
</evidence>
<dbReference type="Proteomes" id="UP000778797">
    <property type="component" value="Unassembled WGS sequence"/>
</dbReference>
<dbReference type="InterPro" id="IPR045175">
    <property type="entry name" value="M28_fam"/>
</dbReference>
<dbReference type="RefSeq" id="WP_227475985.1">
    <property type="nucleotide sequence ID" value="NZ_JAFMPT010000003.1"/>
</dbReference>
<sequence>MKSLLKVIGYLWVTLLCFEVQAQKDTLLVSEIMPLQKEIMSRLTGKKPIKDSIYIGQRASPRERELTVEFLSQQLTEIGWQLDNHHYKTTNGNPFLDLILSPASGVNISAVLPATRSSDEYVIFGSHYDSERDCPGAIDNATGVTLSLAVASQLAQLKERNVNFIIVLFDQEEDGEVGSKAYAKMLQKSKKNVYSVHTIDMMGWDEDNNRGFEIELPSLDLERFYKSEAEKFNIPLYTTKVSSSDHKSFIDRGFNTVGISEEYVKGDTTPHLHRPTDTYETVNFDFLASSTQFIFHIFKTLAQ</sequence>
<dbReference type="Pfam" id="PF04389">
    <property type="entry name" value="Peptidase_M28"/>
    <property type="match status" value="1"/>
</dbReference>
<reference evidence="3" key="1">
    <citation type="submission" date="2021-03" db="EMBL/GenBank/DDBJ databases">
        <title>Genome of Cognatishimia sp. F0-27.</title>
        <authorList>
            <person name="Ping X."/>
        </authorList>
    </citation>
    <scope>NUCLEOTIDE SEQUENCE [LARGE SCALE GENOMIC DNA]</scope>
    <source>
        <strain evidence="3">E313</strain>
    </source>
</reference>
<name>A0ABS8EL09_9FLAO</name>
<evidence type="ECO:0000313" key="3">
    <source>
        <dbReference type="Proteomes" id="UP000778797"/>
    </source>
</evidence>
<evidence type="ECO:0000313" key="2">
    <source>
        <dbReference type="EMBL" id="MCC1483532.1"/>
    </source>
</evidence>
<reference evidence="3" key="2">
    <citation type="submission" date="2023-07" db="EMBL/GenBank/DDBJ databases">
        <title>Genome of Winogradskyella sp. E313.</title>
        <authorList>
            <person name="Zhou Y."/>
        </authorList>
    </citation>
    <scope>NUCLEOTIDE SEQUENCE [LARGE SCALE GENOMIC DNA]</scope>
    <source>
        <strain evidence="3">E313</strain>
    </source>
</reference>
<dbReference type="PANTHER" id="PTHR12147:SF26">
    <property type="entry name" value="PEPTIDASE M28 DOMAIN-CONTAINING PROTEIN"/>
    <property type="match status" value="1"/>
</dbReference>
<gene>
    <name evidence="2" type="ORF">J1C55_02920</name>
</gene>
<dbReference type="PANTHER" id="PTHR12147">
    <property type="entry name" value="METALLOPEPTIDASE M28 FAMILY MEMBER"/>
    <property type="match status" value="1"/>
</dbReference>
<accession>A0ABS8EL09</accession>
<dbReference type="EMBL" id="JAFMPT010000003">
    <property type="protein sequence ID" value="MCC1483532.1"/>
    <property type="molecule type" value="Genomic_DNA"/>
</dbReference>
<feature type="domain" description="Peptidase M28" evidence="1">
    <location>
        <begin position="107"/>
        <end position="294"/>
    </location>
</feature>
<dbReference type="Gene3D" id="3.40.630.10">
    <property type="entry name" value="Zn peptidases"/>
    <property type="match status" value="1"/>
</dbReference>
<keyword evidence="3" id="KW-1185">Reference proteome</keyword>